<dbReference type="InterPro" id="IPR000086">
    <property type="entry name" value="NUDIX_hydrolase_dom"/>
</dbReference>
<evidence type="ECO:0000313" key="3">
    <source>
        <dbReference type="Proteomes" id="UP000002382"/>
    </source>
</evidence>
<dbReference type="STRING" id="521045.Kole_1590"/>
<gene>
    <name evidence="2" type="ordered locus">Kole_1590</name>
</gene>
<dbReference type="Pfam" id="PF00293">
    <property type="entry name" value="NUDIX"/>
    <property type="match status" value="1"/>
</dbReference>
<dbReference type="InterPro" id="IPR015797">
    <property type="entry name" value="NUDIX_hydrolase-like_dom_sf"/>
</dbReference>
<accession>C5CF11</accession>
<name>C5CF11_KOSOT</name>
<organism evidence="2 3">
    <name type="scientific">Kosmotoga olearia (strain ATCC BAA-1733 / DSM 21960 / TBF 19.5.1)</name>
    <dbReference type="NCBI Taxonomy" id="521045"/>
    <lineage>
        <taxon>Bacteria</taxon>
        <taxon>Thermotogati</taxon>
        <taxon>Thermotogota</taxon>
        <taxon>Thermotogae</taxon>
        <taxon>Kosmotogales</taxon>
        <taxon>Kosmotogaceae</taxon>
        <taxon>Kosmotoga</taxon>
    </lineage>
</organism>
<dbReference type="RefSeq" id="WP_015868925.1">
    <property type="nucleotide sequence ID" value="NC_012785.1"/>
</dbReference>
<dbReference type="PROSITE" id="PS51462">
    <property type="entry name" value="NUDIX"/>
    <property type="match status" value="1"/>
</dbReference>
<keyword evidence="3" id="KW-1185">Reference proteome</keyword>
<evidence type="ECO:0000259" key="1">
    <source>
        <dbReference type="PROSITE" id="PS51462"/>
    </source>
</evidence>
<dbReference type="AlphaFoldDB" id="C5CF11"/>
<dbReference type="OrthoDB" id="6398375at2"/>
<proteinExistence type="predicted"/>
<dbReference type="HOGENOM" id="CLU_115729_0_0_0"/>
<dbReference type="Gene3D" id="3.90.79.10">
    <property type="entry name" value="Nucleoside Triphosphate Pyrophosphohydrolase"/>
    <property type="match status" value="1"/>
</dbReference>
<keyword evidence="2" id="KW-0378">Hydrolase</keyword>
<reference evidence="2 3" key="1">
    <citation type="submission" date="2009-06" db="EMBL/GenBank/DDBJ databases">
        <title>Complete sequence of Thermotogales bacterium TBF 19.5.1.</title>
        <authorList>
            <consortium name="US DOE Joint Genome Institute"/>
            <person name="Lucas S."/>
            <person name="Copeland A."/>
            <person name="Lapidus A."/>
            <person name="Glavina del Rio T."/>
            <person name="Tice H."/>
            <person name="Bruce D."/>
            <person name="Goodwin L."/>
            <person name="Pitluck S."/>
            <person name="Chertkov O."/>
            <person name="Brettin T."/>
            <person name="Detter J.C."/>
            <person name="Han C."/>
            <person name="Schmutz J."/>
            <person name="Larimer F."/>
            <person name="Land M."/>
            <person name="Hauser L."/>
            <person name="Kyrpides N."/>
            <person name="Ovchinnikova G."/>
            <person name="Noll K."/>
        </authorList>
    </citation>
    <scope>NUCLEOTIDE SEQUENCE [LARGE SCALE GENOMIC DNA]</scope>
    <source>
        <strain evidence="3">ATCC BAA-1733 / DSM 21960 / TBF 19.5.1</strain>
    </source>
</reference>
<dbReference type="GO" id="GO:0016787">
    <property type="term" value="F:hydrolase activity"/>
    <property type="evidence" value="ECO:0007669"/>
    <property type="project" value="UniProtKB-KW"/>
</dbReference>
<evidence type="ECO:0000313" key="2">
    <source>
        <dbReference type="EMBL" id="ACR80280.1"/>
    </source>
</evidence>
<sequence>MEENVLVVKTQALSDILTEEGVLKVSEEIIESKLREFGEFLPRNAAEFDENYRQIIPYVVMMSEGKVLLLRRTTRQGEKRLHNKYSLGVGGHINDTDASSDLWETFKKGMEREINEEVEVEIKELKYIGLINETSTEVSRVHLGIAYVAEVEFFGLREEDMFEIQWIHPDELCKKDWGLEGWSKLVLKEITGC</sequence>
<dbReference type="KEGG" id="kol:Kole_1590"/>
<protein>
    <submittedName>
        <fullName evidence="2">NUDIX hydrolase</fullName>
    </submittedName>
</protein>
<dbReference type="EMBL" id="CP001634">
    <property type="protein sequence ID" value="ACR80280.1"/>
    <property type="molecule type" value="Genomic_DNA"/>
</dbReference>
<dbReference type="Proteomes" id="UP000002382">
    <property type="component" value="Chromosome"/>
</dbReference>
<feature type="domain" description="Nudix hydrolase" evidence="1">
    <location>
        <begin position="51"/>
        <end position="189"/>
    </location>
</feature>
<dbReference type="SUPFAM" id="SSF55811">
    <property type="entry name" value="Nudix"/>
    <property type="match status" value="1"/>
</dbReference>
<dbReference type="eggNOG" id="COG4112">
    <property type="taxonomic scope" value="Bacteria"/>
</dbReference>
<reference evidence="2 3" key="2">
    <citation type="journal article" date="2011" name="J. Bacteriol.">
        <title>Genome Sequence of Kosmotoga olearia Strain TBF 19.5.1, a Thermophilic Bacterium with a Wide Growth Temperature Range, Isolated from the Troll B Oil Platform in the North Sea.</title>
        <authorList>
            <person name="Swithers K.S."/>
            <person name="Dipippo J.L."/>
            <person name="Bruce D.C."/>
            <person name="Detter C."/>
            <person name="Tapia R."/>
            <person name="Han S."/>
            <person name="Goodwin L.A."/>
            <person name="Han J."/>
            <person name="Woyke T."/>
            <person name="Pitluck S."/>
            <person name="Pennacchio L."/>
            <person name="Nolan M."/>
            <person name="Mikhailova N."/>
            <person name="Land M.L."/>
            <person name="Nesbo C.L."/>
            <person name="Gogarten J.P."/>
            <person name="Noll K.M."/>
        </authorList>
    </citation>
    <scope>NUCLEOTIDE SEQUENCE [LARGE SCALE GENOMIC DNA]</scope>
    <source>
        <strain evidence="3">ATCC BAA-1733 / DSM 21960 / TBF 19.5.1</strain>
    </source>
</reference>